<feature type="region of interest" description="Disordered" evidence="1">
    <location>
        <begin position="341"/>
        <end position="367"/>
    </location>
</feature>
<evidence type="ECO:0000313" key="2">
    <source>
        <dbReference type="EnsemblMetazoa" id="AALFPA23_014255.P20720"/>
    </source>
</evidence>
<name>A0ABM1Z227_AEDAL</name>
<sequence length="367" mass="40207">MQFSQEEVVESSQKPAKGRGRGRPLKTRSSTARAKCPPGNGSATAVGGSVEVPESTAEDSVGNVSGSLFSGQQDLLKQYEQHESQLRKRDGVLEQILEQSRKAYEQLHLQTESVALFGSDGGVTVPPARKEVGLNTDEIAKEEVAIQTSLVAIATRDFGAQAESAKIAQRDVGVQLSPSVERRNTRDAEIQTSPPEEEPKRMRMSDAAINTDSVSHENVTVQTNPIERRNVGVQKYHSTRVREVGNQTSIGDLNRSVGKRNVCVQQRSSGMLELSRETSLALGIELKCDPTRLHRLLMRVAARQCSSKEEDGNESGEQPMHFTEEDPYWANRGYFMNDLVNDGSSSSDSGLGEIEPRMSCSIEESLC</sequence>
<dbReference type="Proteomes" id="UP000069940">
    <property type="component" value="Unassembled WGS sequence"/>
</dbReference>
<feature type="compositionally biased region" description="Basic residues" evidence="1">
    <location>
        <begin position="16"/>
        <end position="26"/>
    </location>
</feature>
<evidence type="ECO:0000256" key="1">
    <source>
        <dbReference type="SAM" id="MobiDB-lite"/>
    </source>
</evidence>
<keyword evidence="3" id="KW-1185">Reference proteome</keyword>
<dbReference type="EnsemblMetazoa" id="AALFPA23_014255.R20720">
    <property type="protein sequence ID" value="AALFPA23_014255.P20720"/>
    <property type="gene ID" value="AALFPA23_014255"/>
</dbReference>
<accession>A0ABM1Z227</accession>
<feature type="compositionally biased region" description="Basic and acidic residues" evidence="1">
    <location>
        <begin position="180"/>
        <end position="189"/>
    </location>
</feature>
<evidence type="ECO:0008006" key="4">
    <source>
        <dbReference type="Google" id="ProtNLM"/>
    </source>
</evidence>
<protein>
    <recommendedName>
        <fullName evidence="4">Secreted protein</fullName>
    </recommendedName>
</protein>
<reference evidence="2" key="2">
    <citation type="submission" date="2025-05" db="UniProtKB">
        <authorList>
            <consortium name="EnsemblMetazoa"/>
        </authorList>
    </citation>
    <scope>IDENTIFICATION</scope>
    <source>
        <strain evidence="2">Foshan</strain>
    </source>
</reference>
<dbReference type="RefSeq" id="XP_029726509.1">
    <property type="nucleotide sequence ID" value="XM_029870649.2"/>
</dbReference>
<feature type="region of interest" description="Disordered" evidence="1">
    <location>
        <begin position="1"/>
        <end position="66"/>
    </location>
</feature>
<proteinExistence type="predicted"/>
<reference evidence="3" key="1">
    <citation type="journal article" date="2015" name="Proc. Natl. Acad. Sci. U.S.A.">
        <title>Genome sequence of the Asian Tiger mosquito, Aedes albopictus, reveals insights into its biology, genetics, and evolution.</title>
        <authorList>
            <person name="Chen X.G."/>
            <person name="Jiang X."/>
            <person name="Gu J."/>
            <person name="Xu M."/>
            <person name="Wu Y."/>
            <person name="Deng Y."/>
            <person name="Zhang C."/>
            <person name="Bonizzoni M."/>
            <person name="Dermauw W."/>
            <person name="Vontas J."/>
            <person name="Armbruster P."/>
            <person name="Huang X."/>
            <person name="Yang Y."/>
            <person name="Zhang H."/>
            <person name="He W."/>
            <person name="Peng H."/>
            <person name="Liu Y."/>
            <person name="Wu K."/>
            <person name="Chen J."/>
            <person name="Lirakis M."/>
            <person name="Topalis P."/>
            <person name="Van Leeuwen T."/>
            <person name="Hall A.B."/>
            <person name="Jiang X."/>
            <person name="Thorpe C."/>
            <person name="Mueller R.L."/>
            <person name="Sun C."/>
            <person name="Waterhouse R.M."/>
            <person name="Yan G."/>
            <person name="Tu Z.J."/>
            <person name="Fang X."/>
            <person name="James A.A."/>
        </authorList>
    </citation>
    <scope>NUCLEOTIDE SEQUENCE [LARGE SCALE GENOMIC DNA]</scope>
    <source>
        <strain evidence="3">Foshan</strain>
    </source>
</reference>
<feature type="compositionally biased region" description="Polar residues" evidence="1">
    <location>
        <begin position="1"/>
        <end position="14"/>
    </location>
</feature>
<organism evidence="2 3">
    <name type="scientific">Aedes albopictus</name>
    <name type="common">Asian tiger mosquito</name>
    <name type="synonym">Stegomyia albopicta</name>
    <dbReference type="NCBI Taxonomy" id="7160"/>
    <lineage>
        <taxon>Eukaryota</taxon>
        <taxon>Metazoa</taxon>
        <taxon>Ecdysozoa</taxon>
        <taxon>Arthropoda</taxon>
        <taxon>Hexapoda</taxon>
        <taxon>Insecta</taxon>
        <taxon>Pterygota</taxon>
        <taxon>Neoptera</taxon>
        <taxon>Endopterygota</taxon>
        <taxon>Diptera</taxon>
        <taxon>Nematocera</taxon>
        <taxon>Culicoidea</taxon>
        <taxon>Culicidae</taxon>
        <taxon>Culicinae</taxon>
        <taxon>Aedini</taxon>
        <taxon>Aedes</taxon>
        <taxon>Stegomyia</taxon>
    </lineage>
</organism>
<evidence type="ECO:0000313" key="3">
    <source>
        <dbReference type="Proteomes" id="UP000069940"/>
    </source>
</evidence>
<dbReference type="GeneID" id="115265459"/>
<feature type="region of interest" description="Disordered" evidence="1">
    <location>
        <begin position="177"/>
        <end position="203"/>
    </location>
</feature>